<keyword evidence="5 7" id="KW-0521">NADP</keyword>
<name>A0A1H9K2R6_9LACT</name>
<comment type="pathway">
    <text evidence="1 7">Cofactor biosynthesis; tetrahydrofolate biosynthesis; 5,6,7,8-tetrahydrofolate from 7,8-dihydrofolate: step 1/1.</text>
</comment>
<comment type="function">
    <text evidence="7">Key enzyme in folate metabolism. Catalyzes an essential reaction for de novo glycine and purine synthesis, and for DNA precursor synthesis.</text>
</comment>
<protein>
    <recommendedName>
        <fullName evidence="3 7">Dihydrofolate reductase</fullName>
        <ecNumber evidence="3 7">1.5.1.3</ecNumber>
    </recommendedName>
</protein>
<proteinExistence type="inferred from homology"/>
<dbReference type="GO" id="GO:0050661">
    <property type="term" value="F:NADP binding"/>
    <property type="evidence" value="ECO:0007669"/>
    <property type="project" value="InterPro"/>
</dbReference>
<accession>A0A1H9K2R6</accession>
<dbReference type="OrthoDB" id="9804315at2"/>
<evidence type="ECO:0000256" key="7">
    <source>
        <dbReference type="PIRNR" id="PIRNR000194"/>
    </source>
</evidence>
<keyword evidence="11" id="KW-1185">Reference proteome</keyword>
<dbReference type="STRING" id="137733.SAMN05421767_11148"/>
<dbReference type="GO" id="GO:0004146">
    <property type="term" value="F:dihydrofolate reductase activity"/>
    <property type="evidence" value="ECO:0007669"/>
    <property type="project" value="UniProtKB-EC"/>
</dbReference>
<dbReference type="PANTHER" id="PTHR48069">
    <property type="entry name" value="DIHYDROFOLATE REDUCTASE"/>
    <property type="match status" value="1"/>
</dbReference>
<dbReference type="InterPro" id="IPR001796">
    <property type="entry name" value="DHFR_dom"/>
</dbReference>
<dbReference type="Gene3D" id="3.40.430.10">
    <property type="entry name" value="Dihydrofolate Reductase, subunit A"/>
    <property type="match status" value="1"/>
</dbReference>
<evidence type="ECO:0000313" key="11">
    <source>
        <dbReference type="Proteomes" id="UP000198556"/>
    </source>
</evidence>
<dbReference type="EC" id="1.5.1.3" evidence="3 7"/>
<evidence type="ECO:0000313" key="10">
    <source>
        <dbReference type="EMBL" id="SEQ93369.1"/>
    </source>
</evidence>
<dbReference type="UniPathway" id="UPA00077">
    <property type="reaction ID" value="UER00158"/>
</dbReference>
<evidence type="ECO:0000259" key="9">
    <source>
        <dbReference type="PROSITE" id="PS51330"/>
    </source>
</evidence>
<dbReference type="InterPro" id="IPR017925">
    <property type="entry name" value="DHFR_CS"/>
</dbReference>
<keyword evidence="4 7" id="KW-0554">One-carbon metabolism</keyword>
<gene>
    <name evidence="10" type="ORF">SAMN05421767_11148</name>
</gene>
<dbReference type="RefSeq" id="WP_089746400.1">
    <property type="nucleotide sequence ID" value="NZ_FOGF01000011.1"/>
</dbReference>
<comment type="catalytic activity">
    <reaction evidence="7">
        <text>(6S)-5,6,7,8-tetrahydrofolate + NADP(+) = 7,8-dihydrofolate + NADPH + H(+)</text>
        <dbReference type="Rhea" id="RHEA:15009"/>
        <dbReference type="ChEBI" id="CHEBI:15378"/>
        <dbReference type="ChEBI" id="CHEBI:57451"/>
        <dbReference type="ChEBI" id="CHEBI:57453"/>
        <dbReference type="ChEBI" id="CHEBI:57783"/>
        <dbReference type="ChEBI" id="CHEBI:58349"/>
        <dbReference type="EC" id="1.5.1.3"/>
    </reaction>
</comment>
<keyword evidence="6 7" id="KW-0560">Oxidoreductase</keyword>
<evidence type="ECO:0000256" key="2">
    <source>
        <dbReference type="ARBA" id="ARBA00009539"/>
    </source>
</evidence>
<dbReference type="AlphaFoldDB" id="A0A1H9K2R6"/>
<sequence>MLAFVWAEDQNHLIGKAGKLPWYLPNDLQFFKDLTSYQTIVMGRKTFEGMGKRLLPNRHTIILTHDKDYEVPGAEVVTDYQDIILDAAEEDIYIVGGSQIYQLFAGDVDVLYRTVIEAEFSGDSYFPELDWEQFSLVKTIEGIVDSKNLFPHRFEMYHRMES</sequence>
<dbReference type="EMBL" id="FOGF01000011">
    <property type="protein sequence ID" value="SEQ93369.1"/>
    <property type="molecule type" value="Genomic_DNA"/>
</dbReference>
<dbReference type="GO" id="GO:0046452">
    <property type="term" value="P:dihydrofolate metabolic process"/>
    <property type="evidence" value="ECO:0007669"/>
    <property type="project" value="TreeGrafter"/>
</dbReference>
<organism evidence="10 11">
    <name type="scientific">Granulicatella balaenopterae</name>
    <dbReference type="NCBI Taxonomy" id="137733"/>
    <lineage>
        <taxon>Bacteria</taxon>
        <taxon>Bacillati</taxon>
        <taxon>Bacillota</taxon>
        <taxon>Bacilli</taxon>
        <taxon>Lactobacillales</taxon>
        <taxon>Carnobacteriaceae</taxon>
        <taxon>Granulicatella</taxon>
    </lineage>
</organism>
<dbReference type="InterPro" id="IPR024072">
    <property type="entry name" value="DHFR-like_dom_sf"/>
</dbReference>
<dbReference type="GO" id="GO:0006730">
    <property type="term" value="P:one-carbon metabolic process"/>
    <property type="evidence" value="ECO:0007669"/>
    <property type="project" value="UniProtKB-KW"/>
</dbReference>
<feature type="domain" description="DHFR" evidence="9">
    <location>
        <begin position="1"/>
        <end position="159"/>
    </location>
</feature>
<dbReference type="PROSITE" id="PS51330">
    <property type="entry name" value="DHFR_2"/>
    <property type="match status" value="1"/>
</dbReference>
<dbReference type="PROSITE" id="PS00075">
    <property type="entry name" value="DHFR_1"/>
    <property type="match status" value="1"/>
</dbReference>
<dbReference type="InterPro" id="IPR012259">
    <property type="entry name" value="DHFR"/>
</dbReference>
<evidence type="ECO:0000256" key="8">
    <source>
        <dbReference type="RuleBase" id="RU004474"/>
    </source>
</evidence>
<evidence type="ECO:0000256" key="4">
    <source>
        <dbReference type="ARBA" id="ARBA00022563"/>
    </source>
</evidence>
<dbReference type="GO" id="GO:0005829">
    <property type="term" value="C:cytosol"/>
    <property type="evidence" value="ECO:0007669"/>
    <property type="project" value="TreeGrafter"/>
</dbReference>
<comment type="similarity">
    <text evidence="2 7 8">Belongs to the dihydrofolate reductase family.</text>
</comment>
<dbReference type="GO" id="GO:0046654">
    <property type="term" value="P:tetrahydrofolate biosynthetic process"/>
    <property type="evidence" value="ECO:0007669"/>
    <property type="project" value="UniProtKB-UniPathway"/>
</dbReference>
<evidence type="ECO:0000256" key="1">
    <source>
        <dbReference type="ARBA" id="ARBA00004903"/>
    </source>
</evidence>
<dbReference type="Proteomes" id="UP000198556">
    <property type="component" value="Unassembled WGS sequence"/>
</dbReference>
<dbReference type="PRINTS" id="PR00070">
    <property type="entry name" value="DHFR"/>
</dbReference>
<dbReference type="CDD" id="cd00209">
    <property type="entry name" value="DHFR"/>
    <property type="match status" value="1"/>
</dbReference>
<reference evidence="10 11" key="1">
    <citation type="submission" date="2016-10" db="EMBL/GenBank/DDBJ databases">
        <authorList>
            <person name="de Groot N.N."/>
        </authorList>
    </citation>
    <scope>NUCLEOTIDE SEQUENCE [LARGE SCALE GENOMIC DNA]</scope>
    <source>
        <strain evidence="10 11">DSM 15827</strain>
    </source>
</reference>
<evidence type="ECO:0000256" key="5">
    <source>
        <dbReference type="ARBA" id="ARBA00022857"/>
    </source>
</evidence>
<dbReference type="PANTHER" id="PTHR48069:SF3">
    <property type="entry name" value="DIHYDROFOLATE REDUCTASE"/>
    <property type="match status" value="1"/>
</dbReference>
<evidence type="ECO:0000256" key="3">
    <source>
        <dbReference type="ARBA" id="ARBA00012856"/>
    </source>
</evidence>
<dbReference type="SUPFAM" id="SSF53597">
    <property type="entry name" value="Dihydrofolate reductase-like"/>
    <property type="match status" value="1"/>
</dbReference>
<dbReference type="PIRSF" id="PIRSF000194">
    <property type="entry name" value="DHFR"/>
    <property type="match status" value="1"/>
</dbReference>
<evidence type="ECO:0000256" key="6">
    <source>
        <dbReference type="ARBA" id="ARBA00023002"/>
    </source>
</evidence>
<dbReference type="GO" id="GO:0046655">
    <property type="term" value="P:folic acid metabolic process"/>
    <property type="evidence" value="ECO:0007669"/>
    <property type="project" value="TreeGrafter"/>
</dbReference>
<dbReference type="Pfam" id="PF00186">
    <property type="entry name" value="DHFR_1"/>
    <property type="match status" value="1"/>
</dbReference>